<evidence type="ECO:0000256" key="1">
    <source>
        <dbReference type="ARBA" id="ARBA00004141"/>
    </source>
</evidence>
<evidence type="ECO:0000313" key="9">
    <source>
        <dbReference type="EMBL" id="CAE2307694.1"/>
    </source>
</evidence>
<reference evidence="9" key="1">
    <citation type="submission" date="2021-01" db="EMBL/GenBank/DDBJ databases">
        <authorList>
            <person name="Corre E."/>
            <person name="Pelletier E."/>
            <person name="Niang G."/>
            <person name="Scheremetjew M."/>
            <person name="Finn R."/>
            <person name="Kale V."/>
            <person name="Holt S."/>
            <person name="Cochrane G."/>
            <person name="Meng A."/>
            <person name="Brown T."/>
            <person name="Cohen L."/>
        </authorList>
    </citation>
    <scope>NUCLEOTIDE SEQUENCE</scope>
    <source>
        <strain evidence="9">CCMP 2712</strain>
    </source>
</reference>
<feature type="transmembrane region" description="Helical" evidence="8">
    <location>
        <begin position="402"/>
        <end position="423"/>
    </location>
</feature>
<dbReference type="PANTHER" id="PTHR20855">
    <property type="entry name" value="ADIPOR/PROGESTIN RECEPTOR-RELATED"/>
    <property type="match status" value="1"/>
</dbReference>
<keyword evidence="4 8" id="KW-1133">Transmembrane helix</keyword>
<name>A0A7S4KWK1_GUITH</name>
<dbReference type="EMBL" id="HBKN01025113">
    <property type="protein sequence ID" value="CAE2307694.1"/>
    <property type="molecule type" value="Transcribed_RNA"/>
</dbReference>
<keyword evidence="3 8" id="KW-0812">Transmembrane</keyword>
<keyword evidence="5 8" id="KW-0472">Membrane</keyword>
<keyword evidence="6" id="KW-0479">Metal-binding</keyword>
<proteinExistence type="inferred from homology"/>
<feature type="binding site" evidence="6">
    <location>
        <position position="388"/>
    </location>
    <ligand>
        <name>Zn(2+)</name>
        <dbReference type="ChEBI" id="CHEBI:29105"/>
    </ligand>
</feature>
<feature type="binding site" evidence="6">
    <location>
        <position position="539"/>
    </location>
    <ligand>
        <name>Zn(2+)</name>
        <dbReference type="ChEBI" id="CHEBI:29105"/>
    </ligand>
</feature>
<comment type="subcellular location">
    <subcellularLocation>
        <location evidence="1">Membrane</location>
        <topology evidence="1">Multi-pass membrane protein</topology>
    </subcellularLocation>
</comment>
<feature type="transmembrane region" description="Helical" evidence="8">
    <location>
        <begin position="467"/>
        <end position="485"/>
    </location>
</feature>
<sequence>MSDPAEIHATNSSCETPSGCASEGKQGLRQRKCRKVLSSPVGLKPGIDYTITDCQGRWGYMVSEGSHIFRGYRLGLSFWQCIRSMFQLHNETINVWSHLLGSILFVCLLFYVKDMPAFERPKRMVRSVVQSMPIGGSNASAFCSANCSNQTNFTGLSPEKYAFSMAQRHFAAAKDILKHAEFKLPGLERWREIVQANTKEMGRNMAEEAHAAQLLVQEKLENAMHNLDKSLETIRHELSQLGSVSMEGCVMCWADLVRRLASVKQKLQDQVSSITTSMGHIDDHNSLVWGLSPSEWAEYTASEVSSVTTALNNGISAAKRALIHASVNIQGEMVHEMQKVREVINQDFFHRFKINGETLNSQAIVERWPIVIFLLSAFTCLLTSASYHLFNCHSLTLANVLLFLDYAGISILIGGSFVPPIFYGFYCDVSLRNMYLAIIAVFSISSAGIGIYSGLKPSPSSCLMRVLVYSGNALFAVVPCGHLLLRYLHGEPCWTPGLVYISAMIGIYALGSVIYYYRFPERYWPGKFDIVFSSHQLWHILVLSAAFLHFFCVVGHFHWRTDQLCTSYL</sequence>
<feature type="transmembrane region" description="Helical" evidence="8">
    <location>
        <begin position="370"/>
        <end position="390"/>
    </location>
</feature>
<dbReference type="InterPro" id="IPR004254">
    <property type="entry name" value="AdipoR/HlyIII-related"/>
</dbReference>
<feature type="transmembrane region" description="Helical" evidence="8">
    <location>
        <begin position="435"/>
        <end position="455"/>
    </location>
</feature>
<evidence type="ECO:0000256" key="7">
    <source>
        <dbReference type="SAM" id="MobiDB-lite"/>
    </source>
</evidence>
<evidence type="ECO:0000256" key="2">
    <source>
        <dbReference type="ARBA" id="ARBA00007018"/>
    </source>
</evidence>
<dbReference type="GO" id="GO:0046872">
    <property type="term" value="F:metal ion binding"/>
    <property type="evidence" value="ECO:0007669"/>
    <property type="project" value="UniProtKB-KW"/>
</dbReference>
<evidence type="ECO:0000256" key="8">
    <source>
        <dbReference type="SAM" id="Phobius"/>
    </source>
</evidence>
<dbReference type="AlphaFoldDB" id="A0A7S4KWK1"/>
<feature type="binding site" evidence="6">
    <location>
        <position position="535"/>
    </location>
    <ligand>
        <name>Zn(2+)</name>
        <dbReference type="ChEBI" id="CHEBI:29105"/>
    </ligand>
</feature>
<evidence type="ECO:0000256" key="6">
    <source>
        <dbReference type="PIRSR" id="PIRSR604254-1"/>
    </source>
</evidence>
<dbReference type="GO" id="GO:0038023">
    <property type="term" value="F:signaling receptor activity"/>
    <property type="evidence" value="ECO:0007669"/>
    <property type="project" value="TreeGrafter"/>
</dbReference>
<feature type="transmembrane region" description="Helical" evidence="8">
    <location>
        <begin position="93"/>
        <end position="112"/>
    </location>
</feature>
<accession>A0A7S4KWK1</accession>
<feature type="region of interest" description="Disordered" evidence="7">
    <location>
        <begin position="1"/>
        <end position="24"/>
    </location>
</feature>
<dbReference type="PANTHER" id="PTHR20855:SF52">
    <property type="entry name" value="ADIPONECTIN RECEPTOR PROTEIN"/>
    <property type="match status" value="1"/>
</dbReference>
<gene>
    <name evidence="9" type="ORF">GTHE00462_LOCUS19529</name>
</gene>
<evidence type="ECO:0000256" key="5">
    <source>
        <dbReference type="ARBA" id="ARBA00023136"/>
    </source>
</evidence>
<protein>
    <submittedName>
        <fullName evidence="9">Uncharacterized protein</fullName>
    </submittedName>
</protein>
<evidence type="ECO:0000256" key="4">
    <source>
        <dbReference type="ARBA" id="ARBA00022989"/>
    </source>
</evidence>
<organism evidence="9">
    <name type="scientific">Guillardia theta</name>
    <name type="common">Cryptophyte</name>
    <name type="synonym">Cryptomonas phi</name>
    <dbReference type="NCBI Taxonomy" id="55529"/>
    <lineage>
        <taxon>Eukaryota</taxon>
        <taxon>Cryptophyceae</taxon>
        <taxon>Pyrenomonadales</taxon>
        <taxon>Geminigeraceae</taxon>
        <taxon>Guillardia</taxon>
    </lineage>
</organism>
<feature type="transmembrane region" description="Helical" evidence="8">
    <location>
        <begin position="497"/>
        <end position="517"/>
    </location>
</feature>
<feature type="transmembrane region" description="Helical" evidence="8">
    <location>
        <begin position="537"/>
        <end position="559"/>
    </location>
</feature>
<comment type="similarity">
    <text evidence="2">Belongs to the ADIPOR family.</text>
</comment>
<dbReference type="GO" id="GO:0016020">
    <property type="term" value="C:membrane"/>
    <property type="evidence" value="ECO:0007669"/>
    <property type="project" value="UniProtKB-SubCell"/>
</dbReference>
<keyword evidence="6" id="KW-0862">Zinc</keyword>
<evidence type="ECO:0000256" key="3">
    <source>
        <dbReference type="ARBA" id="ARBA00022692"/>
    </source>
</evidence>
<dbReference type="Pfam" id="PF03006">
    <property type="entry name" value="HlyIII"/>
    <property type="match status" value="2"/>
</dbReference>